<organism evidence="2 3">
    <name type="scientific">Vanessa tameamea</name>
    <name type="common">Kamehameha butterfly</name>
    <dbReference type="NCBI Taxonomy" id="334116"/>
    <lineage>
        <taxon>Eukaryota</taxon>
        <taxon>Metazoa</taxon>
        <taxon>Ecdysozoa</taxon>
        <taxon>Arthropoda</taxon>
        <taxon>Hexapoda</taxon>
        <taxon>Insecta</taxon>
        <taxon>Pterygota</taxon>
        <taxon>Neoptera</taxon>
        <taxon>Endopterygota</taxon>
        <taxon>Lepidoptera</taxon>
        <taxon>Glossata</taxon>
        <taxon>Ditrysia</taxon>
        <taxon>Papilionoidea</taxon>
        <taxon>Nymphalidae</taxon>
        <taxon>Nymphalinae</taxon>
        <taxon>Vanessa</taxon>
    </lineage>
</organism>
<gene>
    <name evidence="3" type="primary">LOC135193977</name>
</gene>
<evidence type="ECO:0000313" key="2">
    <source>
        <dbReference type="Proteomes" id="UP001652626"/>
    </source>
</evidence>
<evidence type="ECO:0000313" key="3">
    <source>
        <dbReference type="RefSeq" id="XP_064074740.1"/>
    </source>
</evidence>
<name>A0ABM4ATW1_VANTA</name>
<keyword evidence="1" id="KW-0472">Membrane</keyword>
<keyword evidence="1" id="KW-1133">Transmembrane helix</keyword>
<dbReference type="Proteomes" id="UP001652626">
    <property type="component" value="Chromosome 23"/>
</dbReference>
<keyword evidence="2" id="KW-1185">Reference proteome</keyword>
<protein>
    <submittedName>
        <fullName evidence="3">Nematocyst expressed protein 3-like isoform X4</fullName>
    </submittedName>
</protein>
<keyword evidence="1" id="KW-0812">Transmembrane</keyword>
<dbReference type="RefSeq" id="XP_064074740.1">
    <property type="nucleotide sequence ID" value="XM_064218670.1"/>
</dbReference>
<proteinExistence type="predicted"/>
<reference evidence="3" key="1">
    <citation type="submission" date="2025-08" db="UniProtKB">
        <authorList>
            <consortium name="RefSeq"/>
        </authorList>
    </citation>
    <scope>IDENTIFICATION</scope>
    <source>
        <tissue evidence="3">Whole body</tissue>
    </source>
</reference>
<dbReference type="GeneID" id="135193977"/>
<accession>A0ABM4ATW1</accession>
<feature type="transmembrane region" description="Helical" evidence="1">
    <location>
        <begin position="30"/>
        <end position="48"/>
    </location>
</feature>
<evidence type="ECO:0000256" key="1">
    <source>
        <dbReference type="SAM" id="Phobius"/>
    </source>
</evidence>
<sequence length="178" mass="19350">MFDSEEEYDEEIEKIFKIHNTYPDMDVKRIVYIVIAVVLLLLIVSCCLRRKRNRGRVLTLPVVTAYPVAQAASPYPAPNPYATNTSPYPPYPTGMPVATHQAESHTGQYPQGFAPGGYPAAGAPYPTASYPSAPSAPDANVFFGIAAPGWNTQAMPPSYEQAVCAKSPPPPHNPYAPR</sequence>